<dbReference type="AlphaFoldDB" id="A0A4Y9QZF6"/>
<dbReference type="EMBL" id="SPQZ01000005">
    <property type="protein sequence ID" value="TFV96385.1"/>
    <property type="molecule type" value="Genomic_DNA"/>
</dbReference>
<organism evidence="3 4">
    <name type="scientific">Orlajensenia leifsoniae</name>
    <dbReference type="NCBI Taxonomy" id="2561933"/>
    <lineage>
        <taxon>Bacteria</taxon>
        <taxon>Bacillati</taxon>
        <taxon>Actinomycetota</taxon>
        <taxon>Actinomycetes</taxon>
        <taxon>Micrococcales</taxon>
        <taxon>Microbacteriaceae</taxon>
        <taxon>Orlajensenia</taxon>
    </lineage>
</organism>
<dbReference type="PANTHER" id="PTHR43364">
    <property type="entry name" value="NADH-SPECIFIC METHYLGLYOXAL REDUCTASE-RELATED"/>
    <property type="match status" value="1"/>
</dbReference>
<gene>
    <name evidence="3" type="ORF">E4M00_13750</name>
</gene>
<comment type="caution">
    <text evidence="3">The sequence shown here is derived from an EMBL/GenBank/DDBJ whole genome shotgun (WGS) entry which is preliminary data.</text>
</comment>
<dbReference type="PROSITE" id="PS51257">
    <property type="entry name" value="PROKAR_LIPOPROTEIN"/>
    <property type="match status" value="1"/>
</dbReference>
<name>A0A4Y9QZF6_9MICO</name>
<dbReference type="PANTHER" id="PTHR43364:SF4">
    <property type="entry name" value="NAD(P)-LINKED OXIDOREDUCTASE SUPERFAMILY PROTEIN"/>
    <property type="match status" value="1"/>
</dbReference>
<evidence type="ECO:0000313" key="3">
    <source>
        <dbReference type="EMBL" id="TFV96385.1"/>
    </source>
</evidence>
<evidence type="ECO:0000313" key="4">
    <source>
        <dbReference type="Proteomes" id="UP000298127"/>
    </source>
</evidence>
<dbReference type="FunFam" id="3.20.20.100:FF:000004">
    <property type="entry name" value="Oxidoreductase, aldo/keto reductase"/>
    <property type="match status" value="1"/>
</dbReference>
<dbReference type="Gene3D" id="3.20.20.100">
    <property type="entry name" value="NADP-dependent oxidoreductase domain"/>
    <property type="match status" value="1"/>
</dbReference>
<accession>A0A4Y9QZF6</accession>
<keyword evidence="1" id="KW-0560">Oxidoreductase</keyword>
<dbReference type="GO" id="GO:0005829">
    <property type="term" value="C:cytosol"/>
    <property type="evidence" value="ECO:0007669"/>
    <property type="project" value="UniProtKB-ARBA"/>
</dbReference>
<dbReference type="Proteomes" id="UP000298127">
    <property type="component" value="Unassembled WGS sequence"/>
</dbReference>
<dbReference type="InterPro" id="IPR050523">
    <property type="entry name" value="AKR_Detox_Biosynth"/>
</dbReference>
<feature type="domain" description="NADP-dependent oxidoreductase" evidence="2">
    <location>
        <begin position="19"/>
        <end position="319"/>
    </location>
</feature>
<keyword evidence="4" id="KW-1185">Reference proteome</keyword>
<dbReference type="InterPro" id="IPR036812">
    <property type="entry name" value="NAD(P)_OxRdtase_dom_sf"/>
</dbReference>
<dbReference type="PRINTS" id="PR00069">
    <property type="entry name" value="ALDKETRDTASE"/>
</dbReference>
<dbReference type="InterPro" id="IPR020471">
    <property type="entry name" value="AKR"/>
</dbReference>
<protein>
    <submittedName>
        <fullName evidence="3">Aldo/keto reductase</fullName>
    </submittedName>
</protein>
<dbReference type="RefSeq" id="WP_135121084.1">
    <property type="nucleotide sequence ID" value="NZ_SPQZ01000005.1"/>
</dbReference>
<dbReference type="SUPFAM" id="SSF51430">
    <property type="entry name" value="NAD(P)-linked oxidoreductase"/>
    <property type="match status" value="1"/>
</dbReference>
<evidence type="ECO:0000256" key="1">
    <source>
        <dbReference type="ARBA" id="ARBA00023002"/>
    </source>
</evidence>
<sequence length="327" mass="35394">MASIEHRTLGPSGLVVSTVGLGCNNFGRTGTASEDQAGTAAVIDAAIDAGVTLFDTADIYGAERGLSETLMGQALRGGKREKIVLATKFGMDMGGLNGPDWNARGSRRYIRLAVEASLRRLQTDWIDLYQLHQPDPSTPIEETLSALDDLVTAGKVRYIGSSNLSGWQIAEAEFTARMGSHPRFISTQNEYSLLERAAEAEVIPAAEHFGLGFLPWFPLYNGLLTGKFTRAGGPEDSRIMRIRKHLADSAPWGTMDRYQEFCSERGITMLEATFGWMLAQPALTSVIAGATRPEQIVQNAEAATSWKPTPDDLAQISALFDPAALQA</sequence>
<proteinExistence type="predicted"/>
<dbReference type="Pfam" id="PF00248">
    <property type="entry name" value="Aldo_ket_red"/>
    <property type="match status" value="1"/>
</dbReference>
<evidence type="ECO:0000259" key="2">
    <source>
        <dbReference type="Pfam" id="PF00248"/>
    </source>
</evidence>
<reference evidence="3 4" key="1">
    <citation type="journal article" date="2018" name="J. Microbiol.">
        <title>Leifsonia flava sp. nov., a novel actinobacterium isolated from the rhizosphere of Aquilegia viridiflora.</title>
        <authorList>
            <person name="Cai Y."/>
            <person name="Tao W.Z."/>
            <person name="Ma Y.J."/>
            <person name="Cheng J."/>
            <person name="Zhang M.Y."/>
            <person name="Zhang Y.X."/>
        </authorList>
    </citation>
    <scope>NUCLEOTIDE SEQUENCE [LARGE SCALE GENOMIC DNA]</scope>
    <source>
        <strain evidence="3 4">SYP-B2174</strain>
    </source>
</reference>
<dbReference type="InterPro" id="IPR023210">
    <property type="entry name" value="NADP_OxRdtase_dom"/>
</dbReference>
<dbReference type="GO" id="GO:0016491">
    <property type="term" value="F:oxidoreductase activity"/>
    <property type="evidence" value="ECO:0007669"/>
    <property type="project" value="UniProtKB-KW"/>
</dbReference>